<dbReference type="InterPro" id="IPR004435">
    <property type="entry name" value="MobB_dom"/>
</dbReference>
<name>X1G9X7_9ZZZZ</name>
<comment type="caution">
    <text evidence="2">The sequence shown here is derived from an EMBL/GenBank/DDBJ whole genome shotgun (WGS) entry which is preliminary data.</text>
</comment>
<dbReference type="Gene3D" id="3.40.50.300">
    <property type="entry name" value="P-loop containing nucleotide triphosphate hydrolases"/>
    <property type="match status" value="1"/>
</dbReference>
<dbReference type="GO" id="GO:0005525">
    <property type="term" value="F:GTP binding"/>
    <property type="evidence" value="ECO:0007669"/>
    <property type="project" value="InterPro"/>
</dbReference>
<gene>
    <name evidence="2" type="ORF">S03H2_20598</name>
</gene>
<feature type="domain" description="Molybdopterin-guanine dinucleotide biosynthesis protein B (MobB)" evidence="1">
    <location>
        <begin position="8"/>
        <end position="120"/>
    </location>
</feature>
<organism evidence="2">
    <name type="scientific">marine sediment metagenome</name>
    <dbReference type="NCBI Taxonomy" id="412755"/>
    <lineage>
        <taxon>unclassified sequences</taxon>
        <taxon>metagenomes</taxon>
        <taxon>ecological metagenomes</taxon>
    </lineage>
</organism>
<dbReference type="NCBIfam" id="TIGR00176">
    <property type="entry name" value="mobB"/>
    <property type="match status" value="1"/>
</dbReference>
<dbReference type="PANTHER" id="PTHR40072:SF1">
    <property type="entry name" value="MOLYBDOPTERIN-GUANINE DINUCLEOTIDE BIOSYNTHESIS ADAPTER PROTEIN"/>
    <property type="match status" value="1"/>
</dbReference>
<reference evidence="2" key="1">
    <citation type="journal article" date="2014" name="Front. Microbiol.">
        <title>High frequency of phylogenetically diverse reductive dehalogenase-homologous genes in deep subseafloor sedimentary metagenomes.</title>
        <authorList>
            <person name="Kawai M."/>
            <person name="Futagami T."/>
            <person name="Toyoda A."/>
            <person name="Takaki Y."/>
            <person name="Nishi S."/>
            <person name="Hori S."/>
            <person name="Arai W."/>
            <person name="Tsubouchi T."/>
            <person name="Morono Y."/>
            <person name="Uchiyama I."/>
            <person name="Ito T."/>
            <person name="Fujiyama A."/>
            <person name="Inagaki F."/>
            <person name="Takami H."/>
        </authorList>
    </citation>
    <scope>NUCLEOTIDE SEQUENCE</scope>
    <source>
        <strain evidence="2">Expedition CK06-06</strain>
    </source>
</reference>
<dbReference type="SUPFAM" id="SSF52540">
    <property type="entry name" value="P-loop containing nucleoside triphosphate hydrolases"/>
    <property type="match status" value="1"/>
</dbReference>
<dbReference type="Pfam" id="PF03205">
    <property type="entry name" value="MobB"/>
    <property type="match status" value="1"/>
</dbReference>
<protein>
    <recommendedName>
        <fullName evidence="1">Molybdopterin-guanine dinucleotide biosynthesis protein B (MobB) domain-containing protein</fullName>
    </recommendedName>
</protein>
<accession>X1G9X7</accession>
<evidence type="ECO:0000313" key="2">
    <source>
        <dbReference type="EMBL" id="GAH38384.1"/>
    </source>
</evidence>
<dbReference type="EMBL" id="BARU01010874">
    <property type="protein sequence ID" value="GAH38384.1"/>
    <property type="molecule type" value="Genomic_DNA"/>
</dbReference>
<dbReference type="PANTHER" id="PTHR40072">
    <property type="entry name" value="MOLYBDOPTERIN-GUANINE DINUCLEOTIDE BIOSYNTHESIS ADAPTER PROTEIN-RELATED"/>
    <property type="match status" value="1"/>
</dbReference>
<evidence type="ECO:0000259" key="1">
    <source>
        <dbReference type="Pfam" id="PF03205"/>
    </source>
</evidence>
<feature type="non-terminal residue" evidence="2">
    <location>
        <position position="1"/>
    </location>
</feature>
<dbReference type="AlphaFoldDB" id="X1G9X7"/>
<sequence length="202" mass="22742">REDDPYRKMIRELKSRGYQVATIKHTHHSLSFNEPHKDSWRHIQAGSEATALASPSEIVLVKPLAQNLTINEAAHLLGEDYDIVLTEGFKLGDAPKIEVHRKEIGPPFGDTKKLIAIATDEPLETKTRQFSLEDIKGMADLLEKDFIKPHRERISLYINNAPVPLITFPRQIITNVLLAIASSLKGVGKVESLEISLRRKPK</sequence>
<proteinExistence type="predicted"/>
<dbReference type="InterPro" id="IPR052539">
    <property type="entry name" value="MGD_biosynthesis_adapter"/>
</dbReference>
<dbReference type="GO" id="GO:0006777">
    <property type="term" value="P:Mo-molybdopterin cofactor biosynthetic process"/>
    <property type="evidence" value="ECO:0007669"/>
    <property type="project" value="InterPro"/>
</dbReference>
<dbReference type="InterPro" id="IPR027417">
    <property type="entry name" value="P-loop_NTPase"/>
</dbReference>